<evidence type="ECO:0000313" key="5">
    <source>
        <dbReference type="Proteomes" id="UP000344450"/>
    </source>
</evidence>
<feature type="DNA-binding region" description="H-T-H motif" evidence="1">
    <location>
        <begin position="164"/>
        <end position="183"/>
    </location>
</feature>
<accession>A0A3S4GKI4</accession>
<dbReference type="InterPro" id="IPR034719">
    <property type="entry name" value="IprA"/>
</dbReference>
<feature type="domain" description="IprA winged helix-turn-helix" evidence="2">
    <location>
        <begin position="140"/>
        <end position="205"/>
    </location>
</feature>
<dbReference type="Pfam" id="PF15977">
    <property type="entry name" value="HTH_46"/>
    <property type="match status" value="1"/>
</dbReference>
<name>A0A3S4GKI4_KLUIN</name>
<dbReference type="RefSeq" id="WP_062773997.1">
    <property type="nucleotide sequence ID" value="NZ_CP045843.1"/>
</dbReference>
<dbReference type="EMBL" id="CP123488">
    <property type="protein sequence ID" value="WGL55379.1"/>
    <property type="molecule type" value="Genomic_DNA"/>
</dbReference>
<sequence>MPHLSKPLSEFFTLDKKLSQQGTRFTLTAGEAFIPPDGAFNDITIVIQHGAVSLHRNESNMLYGIVQNPAIFGLAAAVNKIKNDYMLIAETECRGYYLPAVDTLHCLERYHLWREAFYWMTWQTRMLELRDKQLIGTNHYHQIRSTLLMMMAWDERIRTRIGVLNFIQQRTRISRSVIAEVLSALRKGDYIKMEKGKLVGITRLPYDY</sequence>
<dbReference type="GO" id="GO:0006979">
    <property type="term" value="P:response to oxidative stress"/>
    <property type="evidence" value="ECO:0007669"/>
    <property type="project" value="UniProtKB-UniRule"/>
</dbReference>
<dbReference type="GeneID" id="91974098"/>
<evidence type="ECO:0000313" key="6">
    <source>
        <dbReference type="Proteomes" id="UP001177527"/>
    </source>
</evidence>
<organism evidence="4 6">
    <name type="scientific">Kluyvera intermedia</name>
    <name type="common">Enterobacter intermedius</name>
    <dbReference type="NCBI Taxonomy" id="61648"/>
    <lineage>
        <taxon>Bacteria</taxon>
        <taxon>Pseudomonadati</taxon>
        <taxon>Pseudomonadota</taxon>
        <taxon>Gammaproteobacteria</taxon>
        <taxon>Enterobacterales</taxon>
        <taxon>Enterobacteriaceae</taxon>
        <taxon>Kluyvera</taxon>
    </lineage>
</organism>
<dbReference type="OrthoDB" id="6504476at2"/>
<keyword evidence="5" id="KW-1185">Reference proteome</keyword>
<dbReference type="Gene3D" id="2.60.120.10">
    <property type="entry name" value="Jelly Rolls"/>
    <property type="match status" value="1"/>
</dbReference>
<proteinExistence type="inferred from homology"/>
<dbReference type="AlphaFoldDB" id="A0A3S4GKI4"/>
<dbReference type="InterPro" id="IPR014710">
    <property type="entry name" value="RmlC-like_jellyroll"/>
</dbReference>
<dbReference type="Proteomes" id="UP001177527">
    <property type="component" value="Chromosome"/>
</dbReference>
<dbReference type="HAMAP" id="MF_02072">
    <property type="entry name" value="IprA"/>
    <property type="match status" value="1"/>
</dbReference>
<evidence type="ECO:0000259" key="2">
    <source>
        <dbReference type="Pfam" id="PF15977"/>
    </source>
</evidence>
<protein>
    <recommendedName>
        <fullName evidence="1">Inhibitor of hydrogen peroxide resistance</fullName>
    </recommendedName>
</protein>
<keyword evidence="1" id="KW-0346">Stress response</keyword>
<reference evidence="3 5" key="1">
    <citation type="submission" date="2019-10" db="EMBL/GenBank/DDBJ databases">
        <title>Complete genome sequencing of drug resistant plasmids in Kluyvera intermedia.</title>
        <authorList>
            <person name="Ke C."/>
            <person name="Jian S."/>
        </authorList>
    </citation>
    <scope>NUCLEOTIDE SEQUENCE [LARGE SCALE GENOMIC DNA]</scope>
    <source>
        <strain evidence="3 5">N2-1</strain>
    </source>
</reference>
<dbReference type="InterPro" id="IPR041687">
    <property type="entry name" value="HTH_46"/>
</dbReference>
<comment type="function">
    <text evidence="1">Involved in oxidative stress resistance.</text>
</comment>
<dbReference type="InterPro" id="IPR018490">
    <property type="entry name" value="cNMP-bd_dom_sf"/>
</dbReference>
<comment type="similarity">
    <text evidence="1">Belongs to the IprA family.</text>
</comment>
<dbReference type="Proteomes" id="UP000344450">
    <property type="component" value="Chromosome"/>
</dbReference>
<dbReference type="SUPFAM" id="SSF51206">
    <property type="entry name" value="cAMP-binding domain-like"/>
    <property type="match status" value="1"/>
</dbReference>
<gene>
    <name evidence="1" type="primary">iprA</name>
    <name evidence="3" type="ORF">GHC21_16870</name>
    <name evidence="4" type="ORF">QBD33_17360</name>
</gene>
<evidence type="ECO:0000313" key="3">
    <source>
        <dbReference type="EMBL" id="QGH31242.1"/>
    </source>
</evidence>
<dbReference type="EMBL" id="CP045845">
    <property type="protein sequence ID" value="QGH31242.1"/>
    <property type="molecule type" value="Genomic_DNA"/>
</dbReference>
<evidence type="ECO:0000313" key="4">
    <source>
        <dbReference type="EMBL" id="WGL55379.1"/>
    </source>
</evidence>
<reference evidence="4" key="2">
    <citation type="submission" date="2023-04" db="EMBL/GenBank/DDBJ databases">
        <title>APH(3)-Id, a novel chromosomal aminoglycoside phosphotransferase, identified from an environmental isolate of Kluyvera intermedia DW18.</title>
        <authorList>
            <person name="Sha Y."/>
        </authorList>
    </citation>
    <scope>NUCLEOTIDE SEQUENCE</scope>
    <source>
        <strain evidence="4">DW18</strain>
    </source>
</reference>
<evidence type="ECO:0000256" key="1">
    <source>
        <dbReference type="HAMAP-Rule" id="MF_02072"/>
    </source>
</evidence>